<evidence type="ECO:0000256" key="5">
    <source>
        <dbReference type="SAM" id="MobiDB-lite"/>
    </source>
</evidence>
<keyword evidence="4" id="KW-0804">Transcription</keyword>
<dbReference type="InterPro" id="IPR009057">
    <property type="entry name" value="Homeodomain-like_sf"/>
</dbReference>
<evidence type="ECO:0000259" key="6">
    <source>
        <dbReference type="PROSITE" id="PS01124"/>
    </source>
</evidence>
<dbReference type="PROSITE" id="PS01124">
    <property type="entry name" value="HTH_ARAC_FAMILY_2"/>
    <property type="match status" value="1"/>
</dbReference>
<evidence type="ECO:0000256" key="1">
    <source>
        <dbReference type="ARBA" id="ARBA00023015"/>
    </source>
</evidence>
<dbReference type="SMART" id="SM00342">
    <property type="entry name" value="HTH_ARAC"/>
    <property type="match status" value="1"/>
</dbReference>
<dbReference type="InterPro" id="IPR003313">
    <property type="entry name" value="AraC-bd"/>
</dbReference>
<dbReference type="GO" id="GO:0043565">
    <property type="term" value="F:sequence-specific DNA binding"/>
    <property type="evidence" value="ECO:0007669"/>
    <property type="project" value="InterPro"/>
</dbReference>
<dbReference type="SUPFAM" id="SSF46689">
    <property type="entry name" value="Homeodomain-like"/>
    <property type="match status" value="1"/>
</dbReference>
<organism evidence="7 8">
    <name type="scientific">Wenxinia saemankumensis</name>
    <dbReference type="NCBI Taxonomy" id="1447782"/>
    <lineage>
        <taxon>Bacteria</taxon>
        <taxon>Pseudomonadati</taxon>
        <taxon>Pseudomonadota</taxon>
        <taxon>Alphaproteobacteria</taxon>
        <taxon>Rhodobacterales</taxon>
        <taxon>Roseobacteraceae</taxon>
        <taxon>Wenxinia</taxon>
    </lineage>
</organism>
<dbReference type="AlphaFoldDB" id="A0A1M6A0N6"/>
<dbReference type="GO" id="GO:0003700">
    <property type="term" value="F:DNA-binding transcription factor activity"/>
    <property type="evidence" value="ECO:0007669"/>
    <property type="project" value="InterPro"/>
</dbReference>
<dbReference type="PANTHER" id="PTHR43280">
    <property type="entry name" value="ARAC-FAMILY TRANSCRIPTIONAL REGULATOR"/>
    <property type="match status" value="1"/>
</dbReference>
<evidence type="ECO:0000313" key="8">
    <source>
        <dbReference type="Proteomes" id="UP000184292"/>
    </source>
</evidence>
<sequence>MTMTTSLAGGDRLSLQPIALTSGLGRWRTEAMRAHRTPRLMFVTKGQGRLTMAGLTRGYGANNLVFLPAGTMYGYEAGPLVSGHLLTIPGAMAAEWPDEPVHLRLRDVMAQREVAAIFDALERELKDARPGAARAAHYHLGLLGVYFHRQYDALAETARGEREDSAAARLVAAYSDLVEREFRRQPAIAHFARTLGVTPTHLTRACRQTCGRSAHELLTDRLLFEAREMLRVDPRPVKEVAAALGYNSPAYFTRAFQRATGQTPSDFRRASRLQGAGPRPVTLH</sequence>
<dbReference type="InterPro" id="IPR020449">
    <property type="entry name" value="Tscrpt_reg_AraC-type_HTH"/>
</dbReference>
<keyword evidence="3" id="KW-0010">Activator</keyword>
<evidence type="ECO:0000313" key="7">
    <source>
        <dbReference type="EMBL" id="SHI29889.1"/>
    </source>
</evidence>
<dbReference type="PANTHER" id="PTHR43280:SF32">
    <property type="entry name" value="TRANSCRIPTIONAL REGULATORY PROTEIN"/>
    <property type="match status" value="1"/>
</dbReference>
<proteinExistence type="predicted"/>
<dbReference type="InterPro" id="IPR037923">
    <property type="entry name" value="HTH-like"/>
</dbReference>
<dbReference type="EMBL" id="FQYO01000001">
    <property type="protein sequence ID" value="SHI29889.1"/>
    <property type="molecule type" value="Genomic_DNA"/>
</dbReference>
<accession>A0A1M6A0N6</accession>
<dbReference type="Proteomes" id="UP000184292">
    <property type="component" value="Unassembled WGS sequence"/>
</dbReference>
<feature type="domain" description="HTH araC/xylS-type" evidence="6">
    <location>
        <begin position="172"/>
        <end position="270"/>
    </location>
</feature>
<evidence type="ECO:0000256" key="3">
    <source>
        <dbReference type="ARBA" id="ARBA00023159"/>
    </source>
</evidence>
<dbReference type="Pfam" id="PF02311">
    <property type="entry name" value="AraC_binding"/>
    <property type="match status" value="1"/>
</dbReference>
<dbReference type="InterPro" id="IPR018060">
    <property type="entry name" value="HTH_AraC"/>
</dbReference>
<feature type="region of interest" description="Disordered" evidence="5">
    <location>
        <begin position="262"/>
        <end position="284"/>
    </location>
</feature>
<keyword evidence="1" id="KW-0805">Transcription regulation</keyword>
<name>A0A1M6A0N6_9RHOB</name>
<evidence type="ECO:0000256" key="2">
    <source>
        <dbReference type="ARBA" id="ARBA00023125"/>
    </source>
</evidence>
<dbReference type="STRING" id="1447782.SAMN05444417_0123"/>
<keyword evidence="2" id="KW-0238">DNA-binding</keyword>
<dbReference type="RefSeq" id="WP_073325624.1">
    <property type="nucleotide sequence ID" value="NZ_FQYO01000001.1"/>
</dbReference>
<protein>
    <submittedName>
        <fullName evidence="7">Transcriptional regulator, AraC family</fullName>
    </submittedName>
</protein>
<gene>
    <name evidence="7" type="ORF">SAMN05444417_0123</name>
</gene>
<dbReference type="PRINTS" id="PR00032">
    <property type="entry name" value="HTHARAC"/>
</dbReference>
<keyword evidence="8" id="KW-1185">Reference proteome</keyword>
<reference evidence="7 8" key="1">
    <citation type="submission" date="2016-11" db="EMBL/GenBank/DDBJ databases">
        <authorList>
            <person name="Jaros S."/>
            <person name="Januszkiewicz K."/>
            <person name="Wedrychowicz H."/>
        </authorList>
    </citation>
    <scope>NUCLEOTIDE SEQUENCE [LARGE SCALE GENOMIC DNA]</scope>
    <source>
        <strain evidence="7 8">DSM 100565</strain>
    </source>
</reference>
<dbReference type="Gene3D" id="1.10.10.60">
    <property type="entry name" value="Homeodomain-like"/>
    <property type="match status" value="1"/>
</dbReference>
<dbReference type="SUPFAM" id="SSF51215">
    <property type="entry name" value="Regulatory protein AraC"/>
    <property type="match status" value="1"/>
</dbReference>
<evidence type="ECO:0000256" key="4">
    <source>
        <dbReference type="ARBA" id="ARBA00023163"/>
    </source>
</evidence>
<dbReference type="Pfam" id="PF12833">
    <property type="entry name" value="HTH_18"/>
    <property type="match status" value="1"/>
</dbReference>